<evidence type="ECO:0000256" key="6">
    <source>
        <dbReference type="ARBA" id="ARBA00023145"/>
    </source>
</evidence>
<keyword evidence="4" id="KW-0745">Spermidine biosynthesis</keyword>
<keyword evidence="2" id="KW-0210">Decarboxylase</keyword>
<dbReference type="OrthoDB" id="278697at2"/>
<keyword evidence="8" id="KW-0704">Schiff base</keyword>
<keyword evidence="9" id="KW-0670">Pyruvate</keyword>
<keyword evidence="7" id="KW-0456">Lyase</keyword>
<keyword evidence="6" id="KW-0865">Zymogen</keyword>
<dbReference type="PANTHER" id="PTHR33866">
    <property type="entry name" value="S-ADENOSYLMETHIONINE DECARBOXYLASE PROENZYME"/>
    <property type="match status" value="1"/>
</dbReference>
<dbReference type="PANTHER" id="PTHR33866:SF2">
    <property type="entry name" value="S-ADENOSYLMETHIONINE DECARBOXYLASE PROENZYME"/>
    <property type="match status" value="1"/>
</dbReference>
<dbReference type="SUPFAM" id="SSF56276">
    <property type="entry name" value="S-adenosylmethionine decarboxylase"/>
    <property type="match status" value="1"/>
</dbReference>
<comment type="caution">
    <text evidence="10">The sequence shown here is derived from an EMBL/GenBank/DDBJ whole genome shotgun (WGS) entry which is preliminary data.</text>
</comment>
<evidence type="ECO:0000313" key="11">
    <source>
        <dbReference type="Proteomes" id="UP000245506"/>
    </source>
</evidence>
<accession>A0A317CCK8</accession>
<dbReference type="NCBIfam" id="TIGR03330">
    <property type="entry name" value="SAM_DCase_Bsu"/>
    <property type="match status" value="1"/>
</dbReference>
<dbReference type="EMBL" id="QGKL01000029">
    <property type="protein sequence ID" value="PWQ96425.1"/>
    <property type="molecule type" value="Genomic_DNA"/>
</dbReference>
<evidence type="ECO:0000256" key="2">
    <source>
        <dbReference type="ARBA" id="ARBA00022793"/>
    </source>
</evidence>
<evidence type="ECO:0000256" key="8">
    <source>
        <dbReference type="ARBA" id="ARBA00023270"/>
    </source>
</evidence>
<dbReference type="AlphaFoldDB" id="A0A317CCK8"/>
<dbReference type="InterPro" id="IPR016067">
    <property type="entry name" value="S-AdoMet_deCO2ase_core"/>
</dbReference>
<dbReference type="InterPro" id="IPR003826">
    <property type="entry name" value="AdoMetDC_fam_prok"/>
</dbReference>
<name>A0A317CCK8_9GAMM</name>
<evidence type="ECO:0000256" key="9">
    <source>
        <dbReference type="ARBA" id="ARBA00023317"/>
    </source>
</evidence>
<evidence type="ECO:0000256" key="7">
    <source>
        <dbReference type="ARBA" id="ARBA00023239"/>
    </source>
</evidence>
<proteinExistence type="predicted"/>
<dbReference type="GO" id="GO:0008295">
    <property type="term" value="P:spermidine biosynthetic process"/>
    <property type="evidence" value="ECO:0007669"/>
    <property type="project" value="UniProtKB-KW"/>
</dbReference>
<reference evidence="10 11" key="1">
    <citation type="submission" date="2018-05" db="EMBL/GenBank/DDBJ databases">
        <title>Leucothrix arctica sp. nov., isolated from Arctic seawater.</title>
        <authorList>
            <person name="Choi A."/>
            <person name="Baek K."/>
        </authorList>
    </citation>
    <scope>NUCLEOTIDE SEQUENCE [LARGE SCALE GENOMIC DNA]</scope>
    <source>
        <strain evidence="10 11">IMCC9719</strain>
    </source>
</reference>
<dbReference type="GO" id="GO:0004014">
    <property type="term" value="F:adenosylmethionine decarboxylase activity"/>
    <property type="evidence" value="ECO:0007669"/>
    <property type="project" value="InterPro"/>
</dbReference>
<evidence type="ECO:0000256" key="1">
    <source>
        <dbReference type="ARBA" id="ARBA00001928"/>
    </source>
</evidence>
<sequence length="112" mass="12319">MWGAQHTDDEAVVRSAILAAVEESGATLLKLELSTFGEHAGVTAFAILAESHICINTWYEEQMIAIDVFFCAGLDPYLCLPALERAFAPSRVQVSEHKRLLASPMTHDKTML</sequence>
<evidence type="ECO:0000256" key="3">
    <source>
        <dbReference type="ARBA" id="ARBA00022813"/>
    </source>
</evidence>
<evidence type="ECO:0000313" key="10">
    <source>
        <dbReference type="EMBL" id="PWQ96425.1"/>
    </source>
</evidence>
<evidence type="ECO:0000256" key="4">
    <source>
        <dbReference type="ARBA" id="ARBA00023066"/>
    </source>
</evidence>
<keyword evidence="5" id="KW-0620">Polyamine biosynthesis</keyword>
<dbReference type="Pfam" id="PF02675">
    <property type="entry name" value="AdoMet_dc"/>
    <property type="match status" value="1"/>
</dbReference>
<keyword evidence="11" id="KW-1185">Reference proteome</keyword>
<keyword evidence="3" id="KW-0068">Autocatalytic cleavage</keyword>
<evidence type="ECO:0000256" key="5">
    <source>
        <dbReference type="ARBA" id="ARBA00023115"/>
    </source>
</evidence>
<comment type="cofactor">
    <cofactor evidence="1">
        <name>pyruvate</name>
        <dbReference type="ChEBI" id="CHEBI:15361"/>
    </cofactor>
</comment>
<dbReference type="Gene3D" id="3.60.90.10">
    <property type="entry name" value="S-adenosylmethionine decarboxylase"/>
    <property type="match status" value="1"/>
</dbReference>
<organism evidence="10 11">
    <name type="scientific">Leucothrix arctica</name>
    <dbReference type="NCBI Taxonomy" id="1481894"/>
    <lineage>
        <taxon>Bacteria</taxon>
        <taxon>Pseudomonadati</taxon>
        <taxon>Pseudomonadota</taxon>
        <taxon>Gammaproteobacteria</taxon>
        <taxon>Thiotrichales</taxon>
        <taxon>Thiotrichaceae</taxon>
        <taxon>Leucothrix</taxon>
    </lineage>
</organism>
<dbReference type="Proteomes" id="UP000245506">
    <property type="component" value="Unassembled WGS sequence"/>
</dbReference>
<protein>
    <submittedName>
        <fullName evidence="10">Adenosylmethionine decarboxylase</fullName>
    </submittedName>
</protein>
<gene>
    <name evidence="10" type="primary">speD</name>
    <name evidence="10" type="ORF">DKT75_09280</name>
</gene>
<dbReference type="GO" id="GO:0005829">
    <property type="term" value="C:cytosol"/>
    <property type="evidence" value="ECO:0007669"/>
    <property type="project" value="TreeGrafter"/>
</dbReference>
<dbReference type="InterPro" id="IPR017716">
    <property type="entry name" value="S-AdoMet_deCOase_pro-enz"/>
</dbReference>